<comment type="caution">
    <text evidence="2">The sequence shown here is derived from an EMBL/GenBank/DDBJ whole genome shotgun (WGS) entry which is preliminary data.</text>
</comment>
<dbReference type="OrthoDB" id="4587086at2759"/>
<accession>A0A9N9YC08</accession>
<gene>
    <name evidence="2" type="ORF">CBYS24578_00001563</name>
</gene>
<evidence type="ECO:0000313" key="2">
    <source>
        <dbReference type="EMBL" id="CAH0001560.1"/>
    </source>
</evidence>
<proteinExistence type="predicted"/>
<dbReference type="Proteomes" id="UP000754883">
    <property type="component" value="Unassembled WGS sequence"/>
</dbReference>
<evidence type="ECO:0000256" key="1">
    <source>
        <dbReference type="SAM" id="MobiDB-lite"/>
    </source>
</evidence>
<protein>
    <submittedName>
        <fullName evidence="2">Uncharacterized protein</fullName>
    </submittedName>
</protein>
<dbReference type="EMBL" id="CABFNO020001560">
    <property type="protein sequence ID" value="CAH0001560.1"/>
    <property type="molecule type" value="Genomic_DNA"/>
</dbReference>
<sequence>MAYNSLRGPFKEAGRDVYNWAERCQELNLMKVVMAEGEGTYDDILADVNSLYHSEQPSPDEHPGRKDAFCLPRAPYEHIHNPDTSQSHGTPAADPVLAHSPGAVQYQVPQIGHENLCVDSEKWGYSDQGDGDIEGIALPEEDEFVISDDEGHPDDGRISPCTFRLFTLNCLRRRDTHQIIDQVLQNYRLRDLRLETTGPLGTEHQAPRFPAQYHRFSSGSGYACDDEDGDEDVQGVNLVHMAKIVTIEHWVFTGHWPKFSDDVSYV</sequence>
<keyword evidence="3" id="KW-1185">Reference proteome</keyword>
<reference evidence="2 3" key="2">
    <citation type="submission" date="2021-10" db="EMBL/GenBank/DDBJ databases">
        <authorList>
            <person name="Piombo E."/>
        </authorList>
    </citation>
    <scope>NUCLEOTIDE SEQUENCE [LARGE SCALE GENOMIC DNA]</scope>
</reference>
<reference evidence="3" key="1">
    <citation type="submission" date="2019-06" db="EMBL/GenBank/DDBJ databases">
        <authorList>
            <person name="Broberg M."/>
        </authorList>
    </citation>
    <scope>NUCLEOTIDE SEQUENCE [LARGE SCALE GENOMIC DNA]</scope>
</reference>
<evidence type="ECO:0000313" key="3">
    <source>
        <dbReference type="Proteomes" id="UP000754883"/>
    </source>
</evidence>
<feature type="region of interest" description="Disordered" evidence="1">
    <location>
        <begin position="76"/>
        <end position="95"/>
    </location>
</feature>
<organism evidence="2 3">
    <name type="scientific">Clonostachys byssicola</name>
    <dbReference type="NCBI Taxonomy" id="160290"/>
    <lineage>
        <taxon>Eukaryota</taxon>
        <taxon>Fungi</taxon>
        <taxon>Dikarya</taxon>
        <taxon>Ascomycota</taxon>
        <taxon>Pezizomycotina</taxon>
        <taxon>Sordariomycetes</taxon>
        <taxon>Hypocreomycetidae</taxon>
        <taxon>Hypocreales</taxon>
        <taxon>Bionectriaceae</taxon>
        <taxon>Clonostachys</taxon>
    </lineage>
</organism>
<dbReference type="AlphaFoldDB" id="A0A9N9YC08"/>
<name>A0A9N9YC08_9HYPO</name>